<proteinExistence type="inferred from homology"/>
<dbReference type="SUPFAM" id="SSF53383">
    <property type="entry name" value="PLP-dependent transferases"/>
    <property type="match status" value="1"/>
</dbReference>
<dbReference type="InterPro" id="IPR002129">
    <property type="entry name" value="PyrdxlP-dep_de-COase"/>
</dbReference>
<evidence type="ECO:0000313" key="8">
    <source>
        <dbReference type="EMBL" id="ETR99669.1"/>
    </source>
</evidence>
<dbReference type="Pfam" id="PF00282">
    <property type="entry name" value="Pyridoxal_deC"/>
    <property type="match status" value="1"/>
</dbReference>
<comment type="similarity">
    <text evidence="2 7">Belongs to the group II decarboxylase family.</text>
</comment>
<dbReference type="Gene3D" id="3.90.1150.170">
    <property type="match status" value="1"/>
</dbReference>
<keyword evidence="4 6" id="KW-0663">Pyridoxal phosphate</keyword>
<dbReference type="PANTHER" id="PTHR11999:SF70">
    <property type="entry name" value="MIP05841P"/>
    <property type="match status" value="1"/>
</dbReference>
<sequence>MSHRIPMDHPKFFGFIPSPVDENSYLGNMVMAMYNVGAGSWILGSGACTVQDALIQWFAEQAGLPSSAGGIFVSGGSIANLTAIVTARDAKLHFEQRHKAVIYVSEQTHSSIAKGLSIVGFHRKQIRRVDHDLSYRIKPTSLLQEIERDKKSGLVPFMVVATCGITNTGGIDDLNALADIAESENLWFHVDGAYGASVLLSKSHRHCADGTGRADSLTWDAHKWLFQTYDCGLLLVRDKRHLIESFATDASYIKDAAEASSDRVNFWNRGIEMTQPARGMKLWFTLQRLGLDKVGEMIDHGIDLAEFAEGVLRGFDNWEIISPAQLGIINFRYVPPISQPSDGNFDPDDYCDKVNTEISRLAVERDIAAPMTTRLGKVLNLRMCIISPQLTRNELFGVMQSLDAIAKEVSASLLHKKMFKM</sequence>
<evidence type="ECO:0000256" key="5">
    <source>
        <dbReference type="ARBA" id="ARBA00023239"/>
    </source>
</evidence>
<dbReference type="InterPro" id="IPR015424">
    <property type="entry name" value="PyrdxlP-dep_Trfase"/>
</dbReference>
<dbReference type="PANTHER" id="PTHR11999">
    <property type="entry name" value="GROUP II PYRIDOXAL-5-PHOSPHATE DECARBOXYLASE"/>
    <property type="match status" value="1"/>
</dbReference>
<reference evidence="9" key="1">
    <citation type="journal article" date="2013" name="Ind. Biotechnol.">
        <title>Comparative genomics analysis of Trichoderma reesei strains.</title>
        <authorList>
            <person name="Koike H."/>
            <person name="Aerts A."/>
            <person name="LaButti K."/>
            <person name="Grigoriev I.V."/>
            <person name="Baker S.E."/>
        </authorList>
    </citation>
    <scope>NUCLEOTIDE SEQUENCE [LARGE SCALE GENOMIC DNA]</scope>
    <source>
        <strain evidence="9">ATCC 56765 / BCRC 32924 / NRRL 11460 / Rut C-30</strain>
    </source>
</reference>
<dbReference type="InterPro" id="IPR010977">
    <property type="entry name" value="Aromatic_deC"/>
</dbReference>
<evidence type="ECO:0000256" key="7">
    <source>
        <dbReference type="RuleBase" id="RU000382"/>
    </source>
</evidence>
<dbReference type="InterPro" id="IPR015421">
    <property type="entry name" value="PyrdxlP-dep_Trfase_major"/>
</dbReference>
<dbReference type="GO" id="GO:0030170">
    <property type="term" value="F:pyridoxal phosphate binding"/>
    <property type="evidence" value="ECO:0007669"/>
    <property type="project" value="InterPro"/>
</dbReference>
<feature type="modified residue" description="N6-(pyridoxal phosphate)lysine" evidence="6">
    <location>
        <position position="223"/>
    </location>
</feature>
<dbReference type="PRINTS" id="PR00800">
    <property type="entry name" value="YHDCRBOXLASE"/>
</dbReference>
<dbReference type="HOGENOM" id="CLU_011856_0_4_1"/>
<dbReference type="PROSITE" id="PS00392">
    <property type="entry name" value="DDC_GAD_HDC_YDC"/>
    <property type="match status" value="1"/>
</dbReference>
<dbReference type="KEGG" id="trr:M419DRAFT_85222"/>
<accession>A0A024S2S0</accession>
<dbReference type="GO" id="GO:0016831">
    <property type="term" value="F:carboxy-lyase activity"/>
    <property type="evidence" value="ECO:0007669"/>
    <property type="project" value="UniProtKB-KW"/>
</dbReference>
<dbReference type="GO" id="GO:0006520">
    <property type="term" value="P:amino acid metabolic process"/>
    <property type="evidence" value="ECO:0007669"/>
    <property type="project" value="InterPro"/>
</dbReference>
<evidence type="ECO:0000256" key="1">
    <source>
        <dbReference type="ARBA" id="ARBA00001933"/>
    </source>
</evidence>
<dbReference type="EMBL" id="KI911155">
    <property type="protein sequence ID" value="ETR99669.1"/>
    <property type="molecule type" value="Genomic_DNA"/>
</dbReference>
<dbReference type="Gene3D" id="3.40.640.10">
    <property type="entry name" value="Type I PLP-dependent aspartate aminotransferase-like (Major domain)"/>
    <property type="match status" value="1"/>
</dbReference>
<dbReference type="InterPro" id="IPR021115">
    <property type="entry name" value="Pyridoxal-P_BS"/>
</dbReference>
<keyword evidence="5 7" id="KW-0456">Lyase</keyword>
<dbReference type="Proteomes" id="UP000024376">
    <property type="component" value="Unassembled WGS sequence"/>
</dbReference>
<evidence type="ECO:0000313" key="9">
    <source>
        <dbReference type="Proteomes" id="UP000024376"/>
    </source>
</evidence>
<dbReference type="AlphaFoldDB" id="A0A024S2S0"/>
<evidence type="ECO:0000256" key="4">
    <source>
        <dbReference type="ARBA" id="ARBA00022898"/>
    </source>
</evidence>
<name>A0A024S2S0_HYPJR</name>
<dbReference type="GO" id="GO:0019752">
    <property type="term" value="P:carboxylic acid metabolic process"/>
    <property type="evidence" value="ECO:0007669"/>
    <property type="project" value="InterPro"/>
</dbReference>
<organism evidence="8 9">
    <name type="scientific">Hypocrea jecorina (strain ATCC 56765 / BCRC 32924 / NRRL 11460 / Rut C-30)</name>
    <name type="common">Trichoderma reesei</name>
    <dbReference type="NCBI Taxonomy" id="1344414"/>
    <lineage>
        <taxon>Eukaryota</taxon>
        <taxon>Fungi</taxon>
        <taxon>Dikarya</taxon>
        <taxon>Ascomycota</taxon>
        <taxon>Pezizomycotina</taxon>
        <taxon>Sordariomycetes</taxon>
        <taxon>Hypocreomycetidae</taxon>
        <taxon>Hypocreales</taxon>
        <taxon>Hypocreaceae</taxon>
        <taxon>Trichoderma</taxon>
    </lineage>
</organism>
<comment type="cofactor">
    <cofactor evidence="1 6 7">
        <name>pyridoxal 5'-phosphate</name>
        <dbReference type="ChEBI" id="CHEBI:597326"/>
    </cofactor>
</comment>
<protein>
    <submittedName>
        <fullName evidence="8">Pyridoxal-dependent decarboxylase</fullName>
    </submittedName>
</protein>
<keyword evidence="3" id="KW-0210">Decarboxylase</keyword>
<dbReference type="OrthoDB" id="2161780at2759"/>
<evidence type="ECO:0000256" key="2">
    <source>
        <dbReference type="ARBA" id="ARBA00009533"/>
    </source>
</evidence>
<evidence type="ECO:0000256" key="6">
    <source>
        <dbReference type="PIRSR" id="PIRSR602129-50"/>
    </source>
</evidence>
<evidence type="ECO:0000256" key="3">
    <source>
        <dbReference type="ARBA" id="ARBA00022793"/>
    </source>
</evidence>
<dbReference type="Gene3D" id="3.90.1150.10">
    <property type="entry name" value="Aspartate Aminotransferase, domain 1"/>
    <property type="match status" value="1"/>
</dbReference>
<gene>
    <name evidence="8" type="ORF">M419DRAFT_85222</name>
</gene>
<dbReference type="InterPro" id="IPR015422">
    <property type="entry name" value="PyrdxlP-dep_Trfase_small"/>
</dbReference>